<comment type="caution">
    <text evidence="6">The sequence shown here is derived from an EMBL/GenBank/DDBJ whole genome shotgun (WGS) entry which is preliminary data.</text>
</comment>
<accession>A0A5M6ZG49</accession>
<keyword evidence="4 5" id="KW-0460">Magnesium</keyword>
<dbReference type="GO" id="GO:0008934">
    <property type="term" value="F:inositol monophosphate 1-phosphatase activity"/>
    <property type="evidence" value="ECO:0007669"/>
    <property type="project" value="TreeGrafter"/>
</dbReference>
<dbReference type="PANTHER" id="PTHR20854">
    <property type="entry name" value="INOSITOL MONOPHOSPHATASE"/>
    <property type="match status" value="1"/>
</dbReference>
<dbReference type="GO" id="GO:0046872">
    <property type="term" value="F:metal ion binding"/>
    <property type="evidence" value="ECO:0007669"/>
    <property type="project" value="UniProtKB-KW"/>
</dbReference>
<dbReference type="Gene3D" id="3.40.190.80">
    <property type="match status" value="1"/>
</dbReference>
<reference evidence="6 7" key="1">
    <citation type="submission" date="2019-09" db="EMBL/GenBank/DDBJ databases">
        <authorList>
            <person name="Kevbrin V."/>
            <person name="Grouzdev D.S."/>
        </authorList>
    </citation>
    <scope>NUCLEOTIDE SEQUENCE [LARGE SCALE GENOMIC DNA]</scope>
    <source>
        <strain evidence="6 7">G-192</strain>
    </source>
</reference>
<dbReference type="CDD" id="cd01638">
    <property type="entry name" value="CysQ"/>
    <property type="match status" value="1"/>
</dbReference>
<dbReference type="Pfam" id="PF00459">
    <property type="entry name" value="Inositol_P"/>
    <property type="match status" value="1"/>
</dbReference>
<dbReference type="GO" id="GO:0046854">
    <property type="term" value="P:phosphatidylinositol phosphate biosynthetic process"/>
    <property type="evidence" value="ECO:0007669"/>
    <property type="project" value="InterPro"/>
</dbReference>
<comment type="cofactor">
    <cofactor evidence="5">
        <name>Mg(2+)</name>
        <dbReference type="ChEBI" id="CHEBI:18420"/>
    </cofactor>
</comment>
<dbReference type="Gene3D" id="3.30.540.10">
    <property type="entry name" value="Fructose-1,6-Bisphosphatase, subunit A, domain 1"/>
    <property type="match status" value="1"/>
</dbReference>
<proteinExistence type="inferred from homology"/>
<keyword evidence="3" id="KW-0378">Hydrolase</keyword>
<evidence type="ECO:0000313" key="7">
    <source>
        <dbReference type="Proteomes" id="UP000325122"/>
    </source>
</evidence>
<evidence type="ECO:0000313" key="6">
    <source>
        <dbReference type="EMBL" id="KAA5803713.1"/>
    </source>
</evidence>
<keyword evidence="7" id="KW-1185">Reference proteome</keyword>
<feature type="binding site" evidence="5">
    <location>
        <position position="219"/>
    </location>
    <ligand>
        <name>Mg(2+)</name>
        <dbReference type="ChEBI" id="CHEBI:18420"/>
        <label>1</label>
        <note>catalytic</note>
    </ligand>
</feature>
<dbReference type="PANTHER" id="PTHR20854:SF4">
    <property type="entry name" value="INOSITOL-1-MONOPHOSPHATASE-RELATED"/>
    <property type="match status" value="1"/>
</dbReference>
<dbReference type="PROSITE" id="PS00629">
    <property type="entry name" value="IMP_1"/>
    <property type="match status" value="1"/>
</dbReference>
<gene>
    <name evidence="6" type="ORF">F1654_07885</name>
</gene>
<dbReference type="GO" id="GO:0007165">
    <property type="term" value="P:signal transduction"/>
    <property type="evidence" value="ECO:0007669"/>
    <property type="project" value="TreeGrafter"/>
</dbReference>
<name>A0A5M6ZG49_9PROT</name>
<dbReference type="InterPro" id="IPR020583">
    <property type="entry name" value="Inositol_monoP_metal-BS"/>
</dbReference>
<dbReference type="InterPro" id="IPR000760">
    <property type="entry name" value="Inositol_monophosphatase-like"/>
</dbReference>
<dbReference type="PRINTS" id="PR00377">
    <property type="entry name" value="IMPHPHTASES"/>
</dbReference>
<sequence>MTARSIRPACWWKACRLAGAEDDRALIARAARDAGQLALAFRARGLKAWDKAAGDPVSEADIAADTLLKDRLIPARPGYGWLSEETADDRSRLSAARSFVVDPIDGTRAFLKGRPEFVVSVAVIENGAPVAAAVYDPSTERLWDAALGAGARLNGQPVRMSGHGVIAGARLLGDPGRLTALRDMGATASTVNSAALRLALAASGLFDGVVAVRPKWDWDLAAGHLLVTEAGGRITDRAGDVLRYDRDLPRQPAPLAAGPALHALLLERLAQEEEP</sequence>
<evidence type="ECO:0000256" key="4">
    <source>
        <dbReference type="ARBA" id="ARBA00022842"/>
    </source>
</evidence>
<dbReference type="GO" id="GO:0006020">
    <property type="term" value="P:inositol metabolic process"/>
    <property type="evidence" value="ECO:0007669"/>
    <property type="project" value="TreeGrafter"/>
</dbReference>
<feature type="binding site" evidence="5">
    <location>
        <position position="102"/>
    </location>
    <ligand>
        <name>Mg(2+)</name>
        <dbReference type="ChEBI" id="CHEBI:18420"/>
        <label>1</label>
        <note>catalytic</note>
    </ligand>
</feature>
<dbReference type="EMBL" id="VWOJ01000002">
    <property type="protein sequence ID" value="KAA5803713.1"/>
    <property type="molecule type" value="Genomic_DNA"/>
</dbReference>
<dbReference type="AlphaFoldDB" id="A0A5M6ZG49"/>
<dbReference type="PROSITE" id="PS00630">
    <property type="entry name" value="IMP_2"/>
    <property type="match status" value="1"/>
</dbReference>
<evidence type="ECO:0000256" key="3">
    <source>
        <dbReference type="ARBA" id="ARBA00022801"/>
    </source>
</evidence>
<feature type="binding site" evidence="5">
    <location>
        <position position="84"/>
    </location>
    <ligand>
        <name>Mg(2+)</name>
        <dbReference type="ChEBI" id="CHEBI:18420"/>
        <label>1</label>
        <note>catalytic</note>
    </ligand>
</feature>
<protein>
    <submittedName>
        <fullName evidence="6">3'(2'),5'-bisphosphate nucleotidase CysQ</fullName>
    </submittedName>
</protein>
<feature type="binding site" evidence="5">
    <location>
        <position position="104"/>
    </location>
    <ligand>
        <name>Mg(2+)</name>
        <dbReference type="ChEBI" id="CHEBI:18420"/>
        <label>1</label>
        <note>catalytic</note>
    </ligand>
</feature>
<evidence type="ECO:0000256" key="2">
    <source>
        <dbReference type="ARBA" id="ARBA00022723"/>
    </source>
</evidence>
<organism evidence="6 7">
    <name type="scientific">Alkalicaulis satelles</name>
    <dbReference type="NCBI Taxonomy" id="2609175"/>
    <lineage>
        <taxon>Bacteria</taxon>
        <taxon>Pseudomonadati</taxon>
        <taxon>Pseudomonadota</taxon>
        <taxon>Alphaproteobacteria</taxon>
        <taxon>Maricaulales</taxon>
        <taxon>Maricaulaceae</taxon>
        <taxon>Alkalicaulis</taxon>
    </lineage>
</organism>
<dbReference type="Proteomes" id="UP000325122">
    <property type="component" value="Unassembled WGS sequence"/>
</dbReference>
<evidence type="ECO:0000256" key="5">
    <source>
        <dbReference type="PIRSR" id="PIRSR600760-2"/>
    </source>
</evidence>
<dbReference type="SUPFAM" id="SSF56655">
    <property type="entry name" value="Carbohydrate phosphatase"/>
    <property type="match status" value="1"/>
</dbReference>
<keyword evidence="2 5" id="KW-0479">Metal-binding</keyword>
<comment type="similarity">
    <text evidence="1">Belongs to the inositol monophosphatase superfamily.</text>
</comment>
<dbReference type="InterPro" id="IPR020550">
    <property type="entry name" value="Inositol_monophosphatase_CS"/>
</dbReference>
<evidence type="ECO:0000256" key="1">
    <source>
        <dbReference type="ARBA" id="ARBA00009759"/>
    </source>
</evidence>
<feature type="binding site" evidence="5">
    <location>
        <position position="105"/>
    </location>
    <ligand>
        <name>Mg(2+)</name>
        <dbReference type="ChEBI" id="CHEBI:18420"/>
        <label>1</label>
        <note>catalytic</note>
    </ligand>
</feature>